<proteinExistence type="inferred from homology"/>
<dbReference type="GO" id="GO:0003677">
    <property type="term" value="F:DNA binding"/>
    <property type="evidence" value="ECO:0007669"/>
    <property type="project" value="UniProtKB-KW"/>
</dbReference>
<dbReference type="GO" id="GO:0004519">
    <property type="term" value="F:endonuclease activity"/>
    <property type="evidence" value="ECO:0007669"/>
    <property type="project" value="UniProtKB-KW"/>
</dbReference>
<feature type="domain" description="Type I restriction modification DNA specificity" evidence="4">
    <location>
        <begin position="18"/>
        <end position="194"/>
    </location>
</feature>
<feature type="domain" description="Type I restriction modification DNA specificity" evidence="4">
    <location>
        <begin position="225"/>
        <end position="404"/>
    </location>
</feature>
<evidence type="ECO:0000313" key="6">
    <source>
        <dbReference type="Proteomes" id="UP001056426"/>
    </source>
</evidence>
<evidence type="ECO:0000259" key="4">
    <source>
        <dbReference type="Pfam" id="PF01420"/>
    </source>
</evidence>
<keyword evidence="3" id="KW-0238">DNA-binding</keyword>
<dbReference type="GO" id="GO:0016787">
    <property type="term" value="F:hydrolase activity"/>
    <property type="evidence" value="ECO:0007669"/>
    <property type="project" value="UniProtKB-KW"/>
</dbReference>
<dbReference type="InterPro" id="IPR052021">
    <property type="entry name" value="Type-I_RS_S_subunit"/>
</dbReference>
<dbReference type="Gene3D" id="1.10.287.1120">
    <property type="entry name" value="Bipartite methylase S protein"/>
    <property type="match status" value="2"/>
</dbReference>
<evidence type="ECO:0000256" key="3">
    <source>
        <dbReference type="ARBA" id="ARBA00023125"/>
    </source>
</evidence>
<dbReference type="InterPro" id="IPR000055">
    <property type="entry name" value="Restrct_endonuc_typeI_TRD"/>
</dbReference>
<evidence type="ECO:0000256" key="2">
    <source>
        <dbReference type="ARBA" id="ARBA00022747"/>
    </source>
</evidence>
<dbReference type="PANTHER" id="PTHR30408:SF12">
    <property type="entry name" value="TYPE I RESTRICTION ENZYME MJAVIII SPECIFICITY SUBUNIT"/>
    <property type="match status" value="1"/>
</dbReference>
<dbReference type="AlphaFoldDB" id="A0A9J6ZT45"/>
<keyword evidence="5" id="KW-0540">Nuclease</keyword>
<keyword evidence="2" id="KW-0680">Restriction system</keyword>
<reference evidence="5" key="1">
    <citation type="submission" date="2022-05" db="EMBL/GenBank/DDBJ databases">
        <authorList>
            <person name="Sun X."/>
        </authorList>
    </citation>
    <scope>NUCLEOTIDE SEQUENCE</scope>
    <source>
        <strain evidence="5">Ai-910</strain>
    </source>
</reference>
<keyword evidence="5" id="KW-0378">Hydrolase</keyword>
<dbReference type="KEGG" id="alkq:M9189_05115"/>
<dbReference type="Proteomes" id="UP001056426">
    <property type="component" value="Chromosome"/>
</dbReference>
<dbReference type="PANTHER" id="PTHR30408">
    <property type="entry name" value="TYPE-1 RESTRICTION ENZYME ECOKI SPECIFICITY PROTEIN"/>
    <property type="match status" value="1"/>
</dbReference>
<dbReference type="Gene3D" id="3.90.220.20">
    <property type="entry name" value="DNA methylase specificity domains"/>
    <property type="match status" value="2"/>
</dbReference>
<dbReference type="EMBL" id="CP098400">
    <property type="protein sequence ID" value="URW80731.1"/>
    <property type="molecule type" value="Genomic_DNA"/>
</dbReference>
<keyword evidence="6" id="KW-1185">Reference proteome</keyword>
<dbReference type="Pfam" id="PF01420">
    <property type="entry name" value="Methylase_S"/>
    <property type="match status" value="2"/>
</dbReference>
<organism evidence="5 6">
    <name type="scientific">Xiashengella succiniciproducens</name>
    <dbReference type="NCBI Taxonomy" id="2949635"/>
    <lineage>
        <taxon>Bacteria</taxon>
        <taxon>Pseudomonadati</taxon>
        <taxon>Bacteroidota</taxon>
        <taxon>Bacteroidia</taxon>
        <taxon>Marinilabiliales</taxon>
        <taxon>Marinilabiliaceae</taxon>
        <taxon>Xiashengella</taxon>
    </lineage>
</organism>
<protein>
    <submittedName>
        <fullName evidence="5">Restriction endonuclease subunit S</fullName>
        <ecNumber evidence="5">3.1.21.-</ecNumber>
    </submittedName>
</protein>
<name>A0A9J6ZT45_9BACT</name>
<dbReference type="GO" id="GO:0009307">
    <property type="term" value="P:DNA restriction-modification system"/>
    <property type="evidence" value="ECO:0007669"/>
    <property type="project" value="UniProtKB-KW"/>
</dbReference>
<reference evidence="5" key="2">
    <citation type="submission" date="2022-06" db="EMBL/GenBank/DDBJ databases">
        <title>Xiashengella guii gen. nov. sp. nov., a bacterium isolated form anaerobic digestion tank.</title>
        <authorList>
            <person name="Huang H."/>
        </authorList>
    </citation>
    <scope>NUCLEOTIDE SEQUENCE</scope>
    <source>
        <strain evidence="5">Ai-910</strain>
    </source>
</reference>
<dbReference type="RefSeq" id="WP_250725123.1">
    <property type="nucleotide sequence ID" value="NZ_CP098400.1"/>
</dbReference>
<accession>A0A9J6ZT45</accession>
<keyword evidence="5" id="KW-0255">Endonuclease</keyword>
<gene>
    <name evidence="5" type="ORF">M9189_05115</name>
</gene>
<comment type="similarity">
    <text evidence="1">Belongs to the type-I restriction system S methylase family.</text>
</comment>
<dbReference type="EC" id="3.1.21.-" evidence="5"/>
<dbReference type="InterPro" id="IPR044946">
    <property type="entry name" value="Restrct_endonuc_typeI_TRD_sf"/>
</dbReference>
<dbReference type="SUPFAM" id="SSF116734">
    <property type="entry name" value="DNA methylase specificity domain"/>
    <property type="match status" value="2"/>
</dbReference>
<evidence type="ECO:0000256" key="1">
    <source>
        <dbReference type="ARBA" id="ARBA00010923"/>
    </source>
</evidence>
<evidence type="ECO:0000313" key="5">
    <source>
        <dbReference type="EMBL" id="URW80731.1"/>
    </source>
</evidence>
<dbReference type="REBASE" id="633277">
    <property type="entry name" value="S.Asp910ORF5125P"/>
</dbReference>
<sequence>MSKKNKRIPELRFPEFSENWEISSVSDICDVYRGGTFSKADMDDNGSEPCIHYGELFTKYNEVISDIYSKTNKSEGFKSEVGDILMPSSDVTPDGLAKASAIMLDNVVLGGDMNILRPKKSYNSIFLSYLLNHSKREIIKLVSGTTVKHIYPSQIITCQLPIVNNKSEQQKIASCLSSLDDLIESHNQKLDLLKAHKKGLMQNLFPQQGEKVPKLRFKEFEKDGEWEEKSLDEVCKLVRGPFGGELKKEIFVKEGYAVYEQSHAIYSDFSSFRYYIDEDKFSELKRFSVKSGDLIMSCSGTMGKFAIIPQDYKNGVINQALLKLTVKKGYDNLFIKITLETENNQNNLLSQSAGGAIKNVVSVSQIKELRLQIPSINEQQKIASCLSALDELITEQAKKIEQLKQHKKGLMQGLFPKID</sequence>